<keyword evidence="5" id="KW-1185">Reference proteome</keyword>
<comment type="caution">
    <text evidence="4">The sequence shown here is derived from an EMBL/GenBank/DDBJ whole genome shotgun (WGS) entry which is preliminary data.</text>
</comment>
<dbReference type="PANTHER" id="PTHR46797">
    <property type="entry name" value="HTH-TYPE TRANSCRIPTIONAL REGULATOR"/>
    <property type="match status" value="1"/>
</dbReference>
<dbReference type="RefSeq" id="WP_184386493.1">
    <property type="nucleotide sequence ID" value="NZ_JACIDJ010000009.1"/>
</dbReference>
<dbReference type="AlphaFoldDB" id="A0A840AI92"/>
<dbReference type="CDD" id="cd00093">
    <property type="entry name" value="HTH_XRE"/>
    <property type="match status" value="1"/>
</dbReference>
<evidence type="ECO:0000313" key="5">
    <source>
        <dbReference type="Proteomes" id="UP000553193"/>
    </source>
</evidence>
<dbReference type="GO" id="GO:0003700">
    <property type="term" value="F:DNA-binding transcription factor activity"/>
    <property type="evidence" value="ECO:0007669"/>
    <property type="project" value="TreeGrafter"/>
</dbReference>
<feature type="region of interest" description="Disordered" evidence="2">
    <location>
        <begin position="14"/>
        <end position="44"/>
    </location>
</feature>
<dbReference type="Proteomes" id="UP000553193">
    <property type="component" value="Unassembled WGS sequence"/>
</dbReference>
<name>A0A840AI92_9PROT</name>
<reference evidence="4 5" key="1">
    <citation type="submission" date="2020-08" db="EMBL/GenBank/DDBJ databases">
        <title>Genomic Encyclopedia of Type Strains, Phase IV (KMG-IV): sequencing the most valuable type-strain genomes for metagenomic binning, comparative biology and taxonomic classification.</title>
        <authorList>
            <person name="Goeker M."/>
        </authorList>
    </citation>
    <scope>NUCLEOTIDE SEQUENCE [LARGE SCALE GENOMIC DNA]</scope>
    <source>
        <strain evidence="4 5">DSM 19979</strain>
    </source>
</reference>
<evidence type="ECO:0000256" key="1">
    <source>
        <dbReference type="ARBA" id="ARBA00023125"/>
    </source>
</evidence>
<dbReference type="SUPFAM" id="SSF47413">
    <property type="entry name" value="lambda repressor-like DNA-binding domains"/>
    <property type="match status" value="1"/>
</dbReference>
<dbReference type="InterPro" id="IPR010982">
    <property type="entry name" value="Lambda_DNA-bd_dom_sf"/>
</dbReference>
<dbReference type="Pfam" id="PF13560">
    <property type="entry name" value="HTH_31"/>
    <property type="match status" value="1"/>
</dbReference>
<protein>
    <submittedName>
        <fullName evidence="4">Transcriptional regulator with XRE-family HTH domain</fullName>
    </submittedName>
</protein>
<sequence>MEGNMFMGIQMDGRMNLPTGTTMAGRTTGGSGGGPARDNPSRIEVEEMDASAPARVRAPMPSDSALGRKVRELRRSRGMTQKELASAVGVTGAQLHRYETGATRVAASRMIAIAEALGVRPDVLLESAAPEPVPVISAEASTGEDLLELIQLFSAIGDPKNRNAILAVARMMASTNPTGGGNGG</sequence>
<dbReference type="GO" id="GO:0003677">
    <property type="term" value="F:DNA binding"/>
    <property type="evidence" value="ECO:0007669"/>
    <property type="project" value="UniProtKB-KW"/>
</dbReference>
<dbReference type="Gene3D" id="1.10.260.40">
    <property type="entry name" value="lambda repressor-like DNA-binding domains"/>
    <property type="match status" value="1"/>
</dbReference>
<dbReference type="SMART" id="SM00530">
    <property type="entry name" value="HTH_XRE"/>
    <property type="match status" value="1"/>
</dbReference>
<dbReference type="EMBL" id="JACIDJ010000009">
    <property type="protein sequence ID" value="MBB3900266.1"/>
    <property type="molecule type" value="Genomic_DNA"/>
</dbReference>
<feature type="domain" description="HTH cro/C1-type" evidence="3">
    <location>
        <begin position="70"/>
        <end position="124"/>
    </location>
</feature>
<dbReference type="GO" id="GO:0005829">
    <property type="term" value="C:cytosol"/>
    <property type="evidence" value="ECO:0007669"/>
    <property type="project" value="TreeGrafter"/>
</dbReference>
<evidence type="ECO:0000259" key="3">
    <source>
        <dbReference type="PROSITE" id="PS50943"/>
    </source>
</evidence>
<dbReference type="InterPro" id="IPR001387">
    <property type="entry name" value="Cro/C1-type_HTH"/>
</dbReference>
<gene>
    <name evidence="4" type="ORF">GGQ83_003742</name>
</gene>
<keyword evidence="1" id="KW-0238">DNA-binding</keyword>
<dbReference type="InterPro" id="IPR050807">
    <property type="entry name" value="TransReg_Diox_bact_type"/>
</dbReference>
<accession>A0A840AI92</accession>
<evidence type="ECO:0000256" key="2">
    <source>
        <dbReference type="SAM" id="MobiDB-lite"/>
    </source>
</evidence>
<evidence type="ECO:0000313" key="4">
    <source>
        <dbReference type="EMBL" id="MBB3900266.1"/>
    </source>
</evidence>
<proteinExistence type="predicted"/>
<dbReference type="PROSITE" id="PS50943">
    <property type="entry name" value="HTH_CROC1"/>
    <property type="match status" value="1"/>
</dbReference>
<dbReference type="PANTHER" id="PTHR46797:SF1">
    <property type="entry name" value="METHYLPHOSPHONATE SYNTHASE"/>
    <property type="match status" value="1"/>
</dbReference>
<organism evidence="4 5">
    <name type="scientific">Roseococcus suduntuyensis</name>
    <dbReference type="NCBI Taxonomy" id="455361"/>
    <lineage>
        <taxon>Bacteria</taxon>
        <taxon>Pseudomonadati</taxon>
        <taxon>Pseudomonadota</taxon>
        <taxon>Alphaproteobacteria</taxon>
        <taxon>Acetobacterales</taxon>
        <taxon>Roseomonadaceae</taxon>
        <taxon>Roseococcus</taxon>
    </lineage>
</organism>